<dbReference type="Pfam" id="PF13369">
    <property type="entry name" value="Transglut_core2"/>
    <property type="match status" value="1"/>
</dbReference>
<reference evidence="2 3" key="1">
    <citation type="submission" date="2024-04" db="EMBL/GenBank/DDBJ databases">
        <authorList>
            <consortium name="Genoscope - CEA"/>
            <person name="William W."/>
        </authorList>
    </citation>
    <scope>NUCLEOTIDE SEQUENCE [LARGE SCALE GENOMIC DNA]</scope>
</reference>
<dbReference type="SMART" id="SM00992">
    <property type="entry name" value="YccV-like"/>
    <property type="match status" value="1"/>
</dbReference>
<dbReference type="PANTHER" id="PTHR31350:SF21">
    <property type="entry name" value="F-BOX ONLY PROTEIN 21"/>
    <property type="match status" value="1"/>
</dbReference>
<dbReference type="AlphaFoldDB" id="A0AAV2IGP5"/>
<name>A0AAV2IGP5_LYMST</name>
<keyword evidence="3" id="KW-1185">Reference proteome</keyword>
<dbReference type="InterPro" id="IPR011722">
    <property type="entry name" value="Hemimethylated_DNA-bd_dom"/>
</dbReference>
<sequence>MLFPKLLPKGTSTTWYLLYSQRVLVKKYVNTRLLEMAHESHVGFAEYLKCLNEGQFYNFCSILPPNIDDDLKLEFVIDELLRVLSRGEETRDLTVKYFAQKSLVYLRQQELIVLIQKWIAEAADDNLSLEQGATYIAQWFQPMKIVTLSKIQQELDSLANLVKESLNTTSPKHPVLNNGALFTSEDVKELSWTTVECKQVIQAIESVFKPLFNNSFKKYFKPDNSYINLVLERRQGIPITLCLVVMCVARRLGVALEPVNFPQHFILRWKEFPLKQGIEQYRFIDAFNGSYNLNFETLIKGLSMQSAMVGPEHCDSCTNIQVLQRMLRNLISLGKEGQYKQGLNLLHHAVELYNLLIPDDVEKQVLSVKITLHHMINLPSAISKIQEIMAERPDLRDLLIHLQDECEKVLKQISKGHTPKRDPPKRRADNPQVVFSIGMVMKHRLFNYMCVIRGWDSTCKASEHWINQMGVDQCERGRHQPFYNVWVMDGSDRYAAEENLIFARKPRMIKHPEVGSLFESFNGRYYVPGRELQQDYPDDLQTTHEAITQFCEEGGEEDMEDDINVLDDDSGKFPNIISYKF</sequence>
<accession>A0AAV2IGP5</accession>
<dbReference type="SUPFAM" id="SSF141255">
    <property type="entry name" value="YccV-like"/>
    <property type="match status" value="1"/>
</dbReference>
<evidence type="ECO:0000313" key="2">
    <source>
        <dbReference type="EMBL" id="CAL1545975.1"/>
    </source>
</evidence>
<comment type="caution">
    <text evidence="2">The sequence shown here is derived from an EMBL/GenBank/DDBJ whole genome shotgun (WGS) entry which is preliminary data.</text>
</comment>
<dbReference type="EMBL" id="CAXITT010000756">
    <property type="protein sequence ID" value="CAL1545975.1"/>
    <property type="molecule type" value="Genomic_DNA"/>
</dbReference>
<dbReference type="NCBIfam" id="TIGR02097">
    <property type="entry name" value="yccV"/>
    <property type="match status" value="1"/>
</dbReference>
<proteinExistence type="predicted"/>
<dbReference type="Proteomes" id="UP001497497">
    <property type="component" value="Unassembled WGS sequence"/>
</dbReference>
<protein>
    <recommendedName>
        <fullName evidence="1">Hemimethylated DNA-binding domain-containing protein</fullName>
    </recommendedName>
</protein>
<organism evidence="2 3">
    <name type="scientific">Lymnaea stagnalis</name>
    <name type="common">Great pond snail</name>
    <name type="synonym">Helix stagnalis</name>
    <dbReference type="NCBI Taxonomy" id="6523"/>
    <lineage>
        <taxon>Eukaryota</taxon>
        <taxon>Metazoa</taxon>
        <taxon>Spiralia</taxon>
        <taxon>Lophotrochozoa</taxon>
        <taxon>Mollusca</taxon>
        <taxon>Gastropoda</taxon>
        <taxon>Heterobranchia</taxon>
        <taxon>Euthyneura</taxon>
        <taxon>Panpulmonata</taxon>
        <taxon>Hygrophila</taxon>
        <taxon>Lymnaeoidea</taxon>
        <taxon>Lymnaeidae</taxon>
        <taxon>Lymnaea</taxon>
    </lineage>
</organism>
<gene>
    <name evidence="2" type="ORF">GSLYS_00019352001</name>
</gene>
<evidence type="ECO:0000259" key="1">
    <source>
        <dbReference type="SMART" id="SM00992"/>
    </source>
</evidence>
<dbReference type="Pfam" id="PF08755">
    <property type="entry name" value="YccV-like"/>
    <property type="match status" value="1"/>
</dbReference>
<dbReference type="GO" id="GO:0003677">
    <property type="term" value="F:DNA binding"/>
    <property type="evidence" value="ECO:0007669"/>
    <property type="project" value="InterPro"/>
</dbReference>
<dbReference type="InterPro" id="IPR036623">
    <property type="entry name" value="Hemimethylated_DNA-bd_sf"/>
</dbReference>
<dbReference type="InterPro" id="IPR032698">
    <property type="entry name" value="SirB1_N"/>
</dbReference>
<evidence type="ECO:0000313" key="3">
    <source>
        <dbReference type="Proteomes" id="UP001497497"/>
    </source>
</evidence>
<dbReference type="Gene3D" id="2.30.30.390">
    <property type="entry name" value="Hemimethylated DNA-binding domain"/>
    <property type="match status" value="1"/>
</dbReference>
<dbReference type="PANTHER" id="PTHR31350">
    <property type="entry name" value="SI:DKEY-261L7.2"/>
    <property type="match status" value="1"/>
</dbReference>
<feature type="domain" description="Hemimethylated DNA-binding" evidence="1">
    <location>
        <begin position="432"/>
        <end position="529"/>
    </location>
</feature>